<accession>A0A6M3JTE4</accession>
<organism evidence="2">
    <name type="scientific">viral metagenome</name>
    <dbReference type="NCBI Taxonomy" id="1070528"/>
    <lineage>
        <taxon>unclassified sequences</taxon>
        <taxon>metagenomes</taxon>
        <taxon>organismal metagenomes</taxon>
    </lineage>
</organism>
<dbReference type="EMBL" id="MT142018">
    <property type="protein sequence ID" value="QJA73319.1"/>
    <property type="molecule type" value="Genomic_DNA"/>
</dbReference>
<feature type="region of interest" description="Disordered" evidence="1">
    <location>
        <begin position="64"/>
        <end position="86"/>
    </location>
</feature>
<evidence type="ECO:0000256" key="1">
    <source>
        <dbReference type="SAM" id="MobiDB-lite"/>
    </source>
</evidence>
<protein>
    <submittedName>
        <fullName evidence="2">Uncharacterized protein</fullName>
    </submittedName>
</protein>
<sequence>MTPRQRMAILGKSAPPPLTEEQKARCDRMLKRLPPGFGPGHPKWHIPSFRNKWLVTQGVIFGDMPPETDRHYGISPNDTDPRHGYD</sequence>
<reference evidence="2" key="1">
    <citation type="submission" date="2020-03" db="EMBL/GenBank/DDBJ databases">
        <title>The deep terrestrial virosphere.</title>
        <authorList>
            <person name="Holmfeldt K."/>
            <person name="Nilsson E."/>
            <person name="Simone D."/>
            <person name="Lopez-Fernandez M."/>
            <person name="Wu X."/>
            <person name="de Brujin I."/>
            <person name="Lundin D."/>
            <person name="Andersson A."/>
            <person name="Bertilsson S."/>
            <person name="Dopson M."/>
        </authorList>
    </citation>
    <scope>NUCLEOTIDE SEQUENCE</scope>
    <source>
        <strain evidence="2">MM415A02412</strain>
    </source>
</reference>
<dbReference type="AlphaFoldDB" id="A0A6M3JTE4"/>
<name>A0A6M3JTE4_9ZZZZ</name>
<evidence type="ECO:0000313" key="2">
    <source>
        <dbReference type="EMBL" id="QJA73319.1"/>
    </source>
</evidence>
<proteinExistence type="predicted"/>
<gene>
    <name evidence="2" type="ORF">MM415A02412_0007</name>
</gene>
<feature type="region of interest" description="Disordered" evidence="1">
    <location>
        <begin position="1"/>
        <end position="20"/>
    </location>
</feature>